<feature type="transmembrane region" description="Helical" evidence="1">
    <location>
        <begin position="119"/>
        <end position="143"/>
    </location>
</feature>
<dbReference type="EMBL" id="MGKI01000008">
    <property type="protein sequence ID" value="OGN22806.1"/>
    <property type="molecule type" value="Genomic_DNA"/>
</dbReference>
<accession>A0A1F8GDJ6</accession>
<dbReference type="STRING" id="1802694.A2918_01560"/>
<evidence type="ECO:0000313" key="3">
    <source>
        <dbReference type="EMBL" id="OGN22806.1"/>
    </source>
</evidence>
<keyword evidence="2" id="KW-0732">Signal</keyword>
<sequence>MVKSSKTNIRICVIVLSAFSLLNFNFAAGDELNLNSESSLNLNPLDNINKAGIKSIGAGDTLERFKFNLPLNFNKINIDTNIPISPKFNESQDLPDINLRQFLTPRDISSDDFVGAVKAVVTLVIEIFLVVISITSQILKLILGFLR</sequence>
<evidence type="ECO:0000256" key="2">
    <source>
        <dbReference type="SAM" id="SignalP"/>
    </source>
</evidence>
<keyword evidence="1" id="KW-1133">Transmembrane helix</keyword>
<keyword evidence="1" id="KW-0812">Transmembrane</keyword>
<evidence type="ECO:0000313" key="4">
    <source>
        <dbReference type="Proteomes" id="UP000178227"/>
    </source>
</evidence>
<keyword evidence="1" id="KW-0472">Membrane</keyword>
<feature type="chain" id="PRO_5009535590" evidence="2">
    <location>
        <begin position="28"/>
        <end position="147"/>
    </location>
</feature>
<comment type="caution">
    <text evidence="3">The sequence shown here is derived from an EMBL/GenBank/DDBJ whole genome shotgun (WGS) entry which is preliminary data.</text>
</comment>
<reference evidence="3 4" key="1">
    <citation type="journal article" date="2016" name="Nat. Commun.">
        <title>Thousands of microbial genomes shed light on interconnected biogeochemical processes in an aquifer system.</title>
        <authorList>
            <person name="Anantharaman K."/>
            <person name="Brown C.T."/>
            <person name="Hug L.A."/>
            <person name="Sharon I."/>
            <person name="Castelle C.J."/>
            <person name="Probst A.J."/>
            <person name="Thomas B.C."/>
            <person name="Singh A."/>
            <person name="Wilkins M.J."/>
            <person name="Karaoz U."/>
            <person name="Brodie E.L."/>
            <person name="Williams K.H."/>
            <person name="Hubbard S.S."/>
            <person name="Banfield J.F."/>
        </authorList>
    </citation>
    <scope>NUCLEOTIDE SEQUENCE [LARGE SCALE GENOMIC DNA]</scope>
</reference>
<evidence type="ECO:0000256" key="1">
    <source>
        <dbReference type="SAM" id="Phobius"/>
    </source>
</evidence>
<feature type="signal peptide" evidence="2">
    <location>
        <begin position="1"/>
        <end position="27"/>
    </location>
</feature>
<dbReference type="AlphaFoldDB" id="A0A1F8GDJ6"/>
<dbReference type="Proteomes" id="UP000178227">
    <property type="component" value="Unassembled WGS sequence"/>
</dbReference>
<name>A0A1F8GDJ6_9BACT</name>
<protein>
    <submittedName>
        <fullName evidence="3">Uncharacterized protein</fullName>
    </submittedName>
</protein>
<proteinExistence type="predicted"/>
<organism evidence="3 4">
    <name type="scientific">Candidatus Yanofskybacteria bacterium RIFCSPLOWO2_01_FULL_42_49</name>
    <dbReference type="NCBI Taxonomy" id="1802694"/>
    <lineage>
        <taxon>Bacteria</taxon>
        <taxon>Candidatus Yanofskyibacteriota</taxon>
    </lineage>
</organism>
<gene>
    <name evidence="3" type="ORF">A2918_01560</name>
</gene>